<dbReference type="Pfam" id="PF08309">
    <property type="entry name" value="LVIVD"/>
    <property type="match status" value="2"/>
</dbReference>
<dbReference type="EMBL" id="JAAQPH010000007">
    <property type="protein sequence ID" value="NIA69206.1"/>
    <property type="molecule type" value="Genomic_DNA"/>
</dbReference>
<organism evidence="1 2">
    <name type="scientific">Pelagibius litoralis</name>
    <dbReference type="NCBI Taxonomy" id="374515"/>
    <lineage>
        <taxon>Bacteria</taxon>
        <taxon>Pseudomonadati</taxon>
        <taxon>Pseudomonadota</taxon>
        <taxon>Alphaproteobacteria</taxon>
        <taxon>Rhodospirillales</taxon>
        <taxon>Rhodovibrionaceae</taxon>
        <taxon>Pelagibius</taxon>
    </lineage>
</organism>
<reference evidence="1" key="1">
    <citation type="submission" date="2020-03" db="EMBL/GenBank/DDBJ databases">
        <title>Genome of Pelagibius litoralis DSM 21314T.</title>
        <authorList>
            <person name="Wang G."/>
        </authorList>
    </citation>
    <scope>NUCLEOTIDE SEQUENCE</scope>
    <source>
        <strain evidence="1">DSM 21314</strain>
    </source>
</reference>
<name>A0A967EXF9_9PROT</name>
<sequence length="389" mass="43596">MKPPFGTTIVDVSDPGNPRIAAQIMLDGDASHTHKVRVVGDLMITNVEQNRRHFLRKGEALPETRAGLAATLGRMPEDGELAAALGVEAADIAELDAARLRGYHDGGFKVYDIADKTRPREIAHQRTFGFGSHRFDMDADYAYISTEMEGYLGNILVIYDLKDPERPTEVSRWHMPGQHIAAGEKPTWKGYKNRLHHALRVGDELWASVWHAGFRVLDVSDITKPRTLASHDYHPPFPEPTHTVLPLAQRIGGRRIAVAVDEEHDHRRGRLHAFLWVFDVTDYDNIVALSAFDVSELDSPWARAPGRFGAHQFREKLDTPLVYATWFSGGLRVVDVSDPFAPVETAHFIPEPRGDEPSPQSNDVDVDDNGLMYLIDRNRGFDILEMTGD</sequence>
<evidence type="ECO:0000313" key="2">
    <source>
        <dbReference type="Proteomes" id="UP000761264"/>
    </source>
</evidence>
<gene>
    <name evidence="1" type="ORF">HBA54_11455</name>
</gene>
<accession>A0A967EXF9</accession>
<proteinExistence type="predicted"/>
<comment type="caution">
    <text evidence="1">The sequence shown here is derived from an EMBL/GenBank/DDBJ whole genome shotgun (WGS) entry which is preliminary data.</text>
</comment>
<keyword evidence="2" id="KW-1185">Reference proteome</keyword>
<protein>
    <submittedName>
        <fullName evidence="1">RNA polymerase subunit sigma-70</fullName>
    </submittedName>
</protein>
<evidence type="ECO:0000313" key="1">
    <source>
        <dbReference type="EMBL" id="NIA69206.1"/>
    </source>
</evidence>
<dbReference type="AlphaFoldDB" id="A0A967EXF9"/>
<dbReference type="Proteomes" id="UP000761264">
    <property type="component" value="Unassembled WGS sequence"/>
</dbReference>
<dbReference type="SUPFAM" id="SSF101908">
    <property type="entry name" value="Putative isomerase YbhE"/>
    <property type="match status" value="1"/>
</dbReference>
<dbReference type="InterPro" id="IPR013211">
    <property type="entry name" value="LVIVD"/>
</dbReference>